<evidence type="ECO:0000313" key="6">
    <source>
        <dbReference type="Proteomes" id="UP001530293"/>
    </source>
</evidence>
<evidence type="ECO:0000313" key="5">
    <source>
        <dbReference type="EMBL" id="KAL3770966.1"/>
    </source>
</evidence>
<feature type="compositionally biased region" description="Low complexity" evidence="4">
    <location>
        <begin position="28"/>
        <end position="45"/>
    </location>
</feature>
<dbReference type="GO" id="GO:0005096">
    <property type="term" value="F:GTPase activator activity"/>
    <property type="evidence" value="ECO:0007669"/>
    <property type="project" value="UniProtKB-KW"/>
</dbReference>
<name>A0ABD3N7G7_9STRA</name>
<keyword evidence="3" id="KW-0677">Repeat</keyword>
<dbReference type="InterPro" id="IPR001611">
    <property type="entry name" value="Leu-rich_rpt"/>
</dbReference>
<dbReference type="Proteomes" id="UP001530293">
    <property type="component" value="Unassembled WGS sequence"/>
</dbReference>
<protein>
    <submittedName>
        <fullName evidence="5">Uncharacterized protein</fullName>
    </submittedName>
</protein>
<dbReference type="Gene3D" id="3.80.10.10">
    <property type="entry name" value="Ribonuclease Inhibitor"/>
    <property type="match status" value="1"/>
</dbReference>
<accession>A0ABD3N7G7</accession>
<dbReference type="SMART" id="SM00368">
    <property type="entry name" value="LRR_RI"/>
    <property type="match status" value="6"/>
</dbReference>
<dbReference type="InterPro" id="IPR032675">
    <property type="entry name" value="LRR_dom_sf"/>
</dbReference>
<dbReference type="AlphaFoldDB" id="A0ABD3N7G7"/>
<keyword evidence="2" id="KW-0433">Leucine-rich repeat</keyword>
<organism evidence="5 6">
    <name type="scientific">Discostella pseudostelligera</name>
    <dbReference type="NCBI Taxonomy" id="259834"/>
    <lineage>
        <taxon>Eukaryota</taxon>
        <taxon>Sar</taxon>
        <taxon>Stramenopiles</taxon>
        <taxon>Ochrophyta</taxon>
        <taxon>Bacillariophyta</taxon>
        <taxon>Coscinodiscophyceae</taxon>
        <taxon>Thalassiosirophycidae</taxon>
        <taxon>Stephanodiscales</taxon>
        <taxon>Stephanodiscaceae</taxon>
        <taxon>Discostella</taxon>
    </lineage>
</organism>
<evidence type="ECO:0000256" key="3">
    <source>
        <dbReference type="ARBA" id="ARBA00022737"/>
    </source>
</evidence>
<sequence>MTIKRPPPYAPVAPAPAMTATAMPINLPTSNSMVGSRLSSSGSRSRSSRSHTDDNIKDDFLMNHPPGPLNLIYGPESPIKLSDISRHLTVARKRRRTIDHLSFLGCHFSDGARAVFRKLGKKLQRVDTSMKELAISGIPSLGNAELSSLAPFLNKSTTLRSLDLTGATFTSAAIEELRPFFSNNKALEVLVLGENPCIGDEGVHVLVTSLLETSVSGSSGQGRGGRGGRLQVLALDSCGIGIEGVTSISNILSSHPPPGGGTSLHVLELSKNYIGDLGAEILADAIIRGHHRLGHLFLNCAEIGDGGALAFGRLLLSNQSLITLSLQHNTRITNLGASCLLDALLGSPSIKSILESNHTLKSMNLRGCSLISPTLLQLTTWHSLHIRILTTKDAIIRWKVEHHLKNNAECGLGLDHFDLELMPHMLAFFGKASGMTSIFNAMKSMPQLYTMYDPNVKCVDELPTKGCEPTMENTPFLDQFKTSTVNRSMKKYYAIFVNRIPSHRSIYWHRNIRMRIDRESNSNSCNKSKHSACHQQLQFLF</sequence>
<evidence type="ECO:0000256" key="2">
    <source>
        <dbReference type="ARBA" id="ARBA00022614"/>
    </source>
</evidence>
<evidence type="ECO:0000256" key="4">
    <source>
        <dbReference type="SAM" id="MobiDB-lite"/>
    </source>
</evidence>
<comment type="caution">
    <text evidence="5">The sequence shown here is derived from an EMBL/GenBank/DDBJ whole genome shotgun (WGS) entry which is preliminary data.</text>
</comment>
<dbReference type="EMBL" id="JALLBG020000033">
    <property type="protein sequence ID" value="KAL3770966.1"/>
    <property type="molecule type" value="Genomic_DNA"/>
</dbReference>
<evidence type="ECO:0000256" key="1">
    <source>
        <dbReference type="ARBA" id="ARBA00022468"/>
    </source>
</evidence>
<gene>
    <name evidence="5" type="ORF">ACHAWU_005295</name>
</gene>
<proteinExistence type="predicted"/>
<feature type="region of interest" description="Disordered" evidence="4">
    <location>
        <begin position="28"/>
        <end position="60"/>
    </location>
</feature>
<dbReference type="PANTHER" id="PTHR24113:SF12">
    <property type="entry name" value="RAN GTPASE-ACTIVATING PROTEIN 1"/>
    <property type="match status" value="1"/>
</dbReference>
<feature type="compositionally biased region" description="Basic and acidic residues" evidence="4">
    <location>
        <begin position="50"/>
        <end position="60"/>
    </location>
</feature>
<dbReference type="InterPro" id="IPR027038">
    <property type="entry name" value="RanGap"/>
</dbReference>
<dbReference type="PANTHER" id="PTHR24113">
    <property type="entry name" value="RAN GTPASE-ACTIVATING PROTEIN 1"/>
    <property type="match status" value="1"/>
</dbReference>
<dbReference type="Pfam" id="PF13516">
    <property type="entry name" value="LRR_6"/>
    <property type="match status" value="3"/>
</dbReference>
<dbReference type="SUPFAM" id="SSF52047">
    <property type="entry name" value="RNI-like"/>
    <property type="match status" value="1"/>
</dbReference>
<reference evidence="5 6" key="1">
    <citation type="submission" date="2024-10" db="EMBL/GenBank/DDBJ databases">
        <title>Updated reference genomes for cyclostephanoid diatoms.</title>
        <authorList>
            <person name="Roberts W.R."/>
            <person name="Alverson A.J."/>
        </authorList>
    </citation>
    <scope>NUCLEOTIDE SEQUENCE [LARGE SCALE GENOMIC DNA]</scope>
    <source>
        <strain evidence="5 6">AJA232-27</strain>
    </source>
</reference>
<keyword evidence="1" id="KW-0343">GTPase activation</keyword>
<keyword evidence="6" id="KW-1185">Reference proteome</keyword>